<keyword evidence="2" id="KW-1185">Reference proteome</keyword>
<dbReference type="Proteomes" id="UP000827872">
    <property type="component" value="Linkage Group LG12"/>
</dbReference>
<protein>
    <submittedName>
        <fullName evidence="1">GDNF receptor alpha-2</fullName>
    </submittedName>
</protein>
<gene>
    <name evidence="1" type="primary">GFRA2_1</name>
    <name evidence="1" type="ORF">K3G42_012712</name>
</gene>
<comment type="caution">
    <text evidence="1">The sequence shown here is derived from an EMBL/GenBank/DDBJ whole genome shotgun (WGS) entry which is preliminary data.</text>
</comment>
<organism evidence="1 2">
    <name type="scientific">Sphaerodactylus townsendi</name>
    <dbReference type="NCBI Taxonomy" id="933632"/>
    <lineage>
        <taxon>Eukaryota</taxon>
        <taxon>Metazoa</taxon>
        <taxon>Chordata</taxon>
        <taxon>Craniata</taxon>
        <taxon>Vertebrata</taxon>
        <taxon>Euteleostomi</taxon>
        <taxon>Lepidosauria</taxon>
        <taxon>Squamata</taxon>
        <taxon>Bifurcata</taxon>
        <taxon>Gekkota</taxon>
        <taxon>Sphaerodactylidae</taxon>
        <taxon>Sphaerodactylus</taxon>
    </lineage>
</organism>
<reference evidence="1" key="1">
    <citation type="submission" date="2021-08" db="EMBL/GenBank/DDBJ databases">
        <title>The first chromosome-level gecko genome reveals the dynamic sex chromosomes of Neotropical dwarf geckos (Sphaerodactylidae: Sphaerodactylus).</title>
        <authorList>
            <person name="Pinto B.J."/>
            <person name="Keating S.E."/>
            <person name="Gamble T."/>
        </authorList>
    </citation>
    <scope>NUCLEOTIDE SEQUENCE</scope>
    <source>
        <strain evidence="1">TG3544</strain>
    </source>
</reference>
<accession>A0ACB8EYL2</accession>
<name>A0ACB8EYL2_9SAUR</name>
<dbReference type="EMBL" id="CM037625">
    <property type="protein sequence ID" value="KAH7998103.1"/>
    <property type="molecule type" value="Genomic_DNA"/>
</dbReference>
<evidence type="ECO:0000313" key="2">
    <source>
        <dbReference type="Proteomes" id="UP000827872"/>
    </source>
</evidence>
<evidence type="ECO:0000313" key="1">
    <source>
        <dbReference type="EMBL" id="KAH7998103.1"/>
    </source>
</evidence>
<proteinExistence type="predicted"/>
<keyword evidence="1" id="KW-0675">Receptor</keyword>
<sequence>MRASEGNVDEQANLFTRSRLADFHTNCQASSQSLTSCPGDNYQACLGSYAGLIGFDITPNYVDASITSLTVSPSCSCRGSGNMEEDCERFLRDFTENPCLRNAIQAFGNGTDISPPPKIPPLPPINPTPKMENPLPDDINDSNTIYDTSMITTCTSIQLKKKLYWDLSALLSDLLKSKYPYGLPTWEEECCGNRA</sequence>